<feature type="region of interest" description="Disordered" evidence="1">
    <location>
        <begin position="105"/>
        <end position="133"/>
    </location>
</feature>
<name>A0ABR4JZQ1_9EURO</name>
<keyword evidence="2" id="KW-0732">Signal</keyword>
<gene>
    <name evidence="3" type="ORF">BJY01DRAFT_247713</name>
</gene>
<protein>
    <submittedName>
        <fullName evidence="3">Uncharacterized protein</fullName>
    </submittedName>
</protein>
<evidence type="ECO:0000256" key="2">
    <source>
        <dbReference type="SAM" id="SignalP"/>
    </source>
</evidence>
<feature type="region of interest" description="Disordered" evidence="1">
    <location>
        <begin position="181"/>
        <end position="270"/>
    </location>
</feature>
<evidence type="ECO:0000313" key="4">
    <source>
        <dbReference type="Proteomes" id="UP001610446"/>
    </source>
</evidence>
<keyword evidence="4" id="KW-1185">Reference proteome</keyword>
<sequence>MRLSAFWATCALPFAAHAVVEDMDSSNTSMQSITSLSITSATSSSSAAIADGLHSLPNAHALVVVSTGIETSTVSLDANEKGVSTTSCFTYTTLITHTYTRTKTSNTDDTSFTTDITSSTTNSPNTSNTGSVTADVTTTVTTDVTTTVTTDVTTAVTTDTTDATSTISSSTTAAEITGIGSSNGSSAAESGAASVSNTTNAPASTNTGTTSNPSTATGTVKPVPGGDTSSQSSLTSSTLVATSSIEDGQPSSTENGSTLDSTTTPAGGGVTVTQTTLDVISMSTTMMDEYGNTLTVPLVISTTIVHTAPDGVTTTDGAGGIVPDPGLTTTTKTETAPQGIVTTTTNEAGIVLPVSGFITTTDGNGGVITVPNGVTSTKTETAPYGIVTTTGLDGGVVTGPGAVTITTDANGIVGTVYPGTTTTDGPITIAPISYHLISSSISSISSDFRKLLPLFTSWEKDPSPPLQTQIISGINGIKGIDDIDIDIKDLFPKLGKGSAPSCPSKRKRGLFDGLLDVVGDAIDTIANTLSCITDNLRRLKTELKGKNNKSVKEILDKLISPDPSPNPPGDNPPENDPSSSTSSSTSSSSCISDVTAHQVTFLCQPTWITFDGSTVSTTTCSPTTTITTNGCSVTDTTTTTTVTETPTPTSTRSDGCAADTCGELCPAEGISGGWITLGPINCARLSTSTVAALPTGSQAAVYLSGSNAQRRDSILVKRVDDPHTDEPLPDLAPGSAELKQYLTEIAYRMARETKWLLYMRVDVRGKWYPFTNARTAAGVGPLYGCTSVFIVTRMGAYLSHIFERPVFIDRDEEGIFETPDSHFRYWSHHALINGGSEFPGVEPIKSLVGTDEQPGPLHYSREPKIFVVTPIEEGFEEGDLQYKERAEELAKEFRDFLYPHGAAPHNEPYKIGYQVVEQKDAENIENPQGKAIVEATPIQFWEQGQNWQLAVGRWRLWVGGKEIVYVDFWDVSDIVNLDNTGGQAAVRVRQLDGHQGVCPASFSSTTTTSSTLVTTTKSSTTSTSTTTTTTKTRPLGHNPPGQPPGFTLPWPHSTTTTATTTTTTTTDLPTPLPATPLDPITCLEDKNINPDPIDMIMVQKLGDYCARGLIGDDLNLGPGSKPVKFDSASPQGFPFYYVEITYVEDCPDRSLPRQNPEFPMAGYTCTSIITEIFKLKTCKTKNGHGGELRVGCLRYMGKTLSKGQRVD</sequence>
<evidence type="ECO:0000256" key="1">
    <source>
        <dbReference type="SAM" id="MobiDB-lite"/>
    </source>
</evidence>
<feature type="compositionally biased region" description="Low complexity" evidence="1">
    <location>
        <begin position="228"/>
        <end position="244"/>
    </location>
</feature>
<feature type="compositionally biased region" description="Low complexity" evidence="1">
    <location>
        <begin position="1054"/>
        <end position="1069"/>
    </location>
</feature>
<comment type="caution">
    <text evidence="3">The sequence shown here is derived from an EMBL/GenBank/DDBJ whole genome shotgun (WGS) entry which is preliminary data.</text>
</comment>
<dbReference type="Proteomes" id="UP001610446">
    <property type="component" value="Unassembled WGS sequence"/>
</dbReference>
<organism evidence="3 4">
    <name type="scientific">Aspergillus pseudoustus</name>
    <dbReference type="NCBI Taxonomy" id="1810923"/>
    <lineage>
        <taxon>Eukaryota</taxon>
        <taxon>Fungi</taxon>
        <taxon>Dikarya</taxon>
        <taxon>Ascomycota</taxon>
        <taxon>Pezizomycotina</taxon>
        <taxon>Eurotiomycetes</taxon>
        <taxon>Eurotiomycetidae</taxon>
        <taxon>Eurotiales</taxon>
        <taxon>Aspergillaceae</taxon>
        <taxon>Aspergillus</taxon>
        <taxon>Aspergillus subgen. Nidulantes</taxon>
    </lineage>
</organism>
<dbReference type="EMBL" id="JBFXLU010000072">
    <property type="protein sequence ID" value="KAL2845449.1"/>
    <property type="molecule type" value="Genomic_DNA"/>
</dbReference>
<feature type="compositionally biased region" description="Polar residues" evidence="1">
    <location>
        <begin position="245"/>
        <end position="261"/>
    </location>
</feature>
<reference evidence="3 4" key="1">
    <citation type="submission" date="2024-07" db="EMBL/GenBank/DDBJ databases">
        <title>Section-level genome sequencing and comparative genomics of Aspergillus sections Usti and Cavernicolus.</title>
        <authorList>
            <consortium name="Lawrence Berkeley National Laboratory"/>
            <person name="Nybo J.L."/>
            <person name="Vesth T.C."/>
            <person name="Theobald S."/>
            <person name="Frisvad J.C."/>
            <person name="Larsen T.O."/>
            <person name="Kjaerboelling I."/>
            <person name="Rothschild-Mancinelli K."/>
            <person name="Lyhne E.K."/>
            <person name="Kogle M.E."/>
            <person name="Barry K."/>
            <person name="Clum A."/>
            <person name="Na H."/>
            <person name="Ledsgaard L."/>
            <person name="Lin J."/>
            <person name="Lipzen A."/>
            <person name="Kuo A."/>
            <person name="Riley R."/>
            <person name="Mondo S."/>
            <person name="Labutti K."/>
            <person name="Haridas S."/>
            <person name="Pangalinan J."/>
            <person name="Salamov A.A."/>
            <person name="Simmons B.A."/>
            <person name="Magnuson J.K."/>
            <person name="Chen J."/>
            <person name="Drula E."/>
            <person name="Henrissat B."/>
            <person name="Wiebenga A."/>
            <person name="Lubbers R.J."/>
            <person name="Gomes A.C."/>
            <person name="Makela M.R."/>
            <person name="Stajich J."/>
            <person name="Grigoriev I.V."/>
            <person name="Mortensen U.H."/>
            <person name="De Vries R.P."/>
            <person name="Baker S.E."/>
            <person name="Andersen M.R."/>
        </authorList>
    </citation>
    <scope>NUCLEOTIDE SEQUENCE [LARGE SCALE GENOMIC DNA]</scope>
    <source>
        <strain evidence="3 4">CBS 123904</strain>
    </source>
</reference>
<feature type="region of interest" description="Disordered" evidence="1">
    <location>
        <begin position="315"/>
        <end position="335"/>
    </location>
</feature>
<feature type="compositionally biased region" description="Low complexity" evidence="1">
    <location>
        <begin position="576"/>
        <end position="587"/>
    </location>
</feature>
<feature type="signal peptide" evidence="2">
    <location>
        <begin position="1"/>
        <end position="18"/>
    </location>
</feature>
<proteinExistence type="predicted"/>
<feature type="compositionally biased region" description="Pro residues" evidence="1">
    <location>
        <begin position="562"/>
        <end position="575"/>
    </location>
</feature>
<accession>A0ABR4JZQ1</accession>
<evidence type="ECO:0000313" key="3">
    <source>
        <dbReference type="EMBL" id="KAL2845449.1"/>
    </source>
</evidence>
<feature type="region of interest" description="Disordered" evidence="1">
    <location>
        <begin position="1000"/>
        <end position="1073"/>
    </location>
</feature>
<feature type="compositionally biased region" description="Low complexity" evidence="1">
    <location>
        <begin position="181"/>
        <end position="220"/>
    </location>
</feature>
<feature type="chain" id="PRO_5045045355" evidence="2">
    <location>
        <begin position="19"/>
        <end position="1207"/>
    </location>
</feature>
<feature type="compositionally biased region" description="Low complexity" evidence="1">
    <location>
        <begin position="1003"/>
        <end position="1032"/>
    </location>
</feature>
<feature type="region of interest" description="Disordered" evidence="1">
    <location>
        <begin position="557"/>
        <end position="587"/>
    </location>
</feature>